<feature type="modified residue" description="4-aspartylphosphate" evidence="14">
    <location>
        <position position="1157"/>
    </location>
</feature>
<dbReference type="SMART" id="SM00387">
    <property type="entry name" value="HATPase_c"/>
    <property type="match status" value="1"/>
</dbReference>
<evidence type="ECO:0000256" key="3">
    <source>
        <dbReference type="ARBA" id="ARBA00006402"/>
    </source>
</evidence>
<evidence type="ECO:0000256" key="15">
    <source>
        <dbReference type="SAM" id="MobiDB-lite"/>
    </source>
</evidence>
<dbReference type="InterPro" id="IPR036890">
    <property type="entry name" value="HATPase_C_sf"/>
</dbReference>
<protein>
    <recommendedName>
        <fullName evidence="13">Circadian input-output histidine kinase CikA</fullName>
        <ecNumber evidence="4">2.7.13.3</ecNumber>
    </recommendedName>
</protein>
<dbReference type="Pfam" id="PF02518">
    <property type="entry name" value="HATPase_c"/>
    <property type="match status" value="1"/>
</dbReference>
<feature type="domain" description="Response regulatory" evidence="17">
    <location>
        <begin position="961"/>
        <end position="1077"/>
    </location>
</feature>
<evidence type="ECO:0000256" key="10">
    <source>
        <dbReference type="ARBA" id="ARBA00022840"/>
    </source>
</evidence>
<evidence type="ECO:0000256" key="4">
    <source>
        <dbReference type="ARBA" id="ARBA00012438"/>
    </source>
</evidence>
<dbReference type="InterPro" id="IPR003661">
    <property type="entry name" value="HisK_dim/P_dom"/>
</dbReference>
<evidence type="ECO:0000256" key="6">
    <source>
        <dbReference type="ARBA" id="ARBA00022553"/>
    </source>
</evidence>
<dbReference type="InterPro" id="IPR003594">
    <property type="entry name" value="HATPase_dom"/>
</dbReference>
<dbReference type="CDD" id="cd00082">
    <property type="entry name" value="HisKA"/>
    <property type="match status" value="1"/>
</dbReference>
<evidence type="ECO:0000256" key="1">
    <source>
        <dbReference type="ARBA" id="ARBA00000085"/>
    </source>
</evidence>
<dbReference type="InterPro" id="IPR024478">
    <property type="entry name" value="HlyB_4HB_MCP"/>
</dbReference>
<evidence type="ECO:0000259" key="16">
    <source>
        <dbReference type="PROSITE" id="PS50109"/>
    </source>
</evidence>
<comment type="caution">
    <text evidence="19">The sequence shown here is derived from an EMBL/GenBank/DDBJ whole genome shotgun (WGS) entry which is preliminary data.</text>
</comment>
<dbReference type="SMART" id="SM00388">
    <property type="entry name" value="HisKA"/>
    <property type="match status" value="1"/>
</dbReference>
<evidence type="ECO:0000256" key="8">
    <source>
        <dbReference type="ARBA" id="ARBA00022741"/>
    </source>
</evidence>
<keyword evidence="8" id="KW-0547">Nucleotide-binding</keyword>
<dbReference type="PANTHER" id="PTHR45339">
    <property type="entry name" value="HYBRID SIGNAL TRANSDUCTION HISTIDINE KINASE J"/>
    <property type="match status" value="1"/>
</dbReference>
<evidence type="ECO:0000256" key="12">
    <source>
        <dbReference type="ARBA" id="ARBA00023136"/>
    </source>
</evidence>
<keyword evidence="11" id="KW-0902">Two-component regulatory system</keyword>
<dbReference type="Gene3D" id="1.10.287.130">
    <property type="match status" value="1"/>
</dbReference>
<dbReference type="InterPro" id="IPR003660">
    <property type="entry name" value="HAMP_dom"/>
</dbReference>
<dbReference type="InterPro" id="IPR005467">
    <property type="entry name" value="His_kinase_dom"/>
</dbReference>
<dbReference type="SMART" id="SM00448">
    <property type="entry name" value="REC"/>
    <property type="match status" value="3"/>
</dbReference>
<keyword evidence="9 19" id="KW-0418">Kinase</keyword>
<dbReference type="CDD" id="cd19411">
    <property type="entry name" value="MCP2201-like_sensor"/>
    <property type="match status" value="1"/>
</dbReference>
<dbReference type="GO" id="GO:0000155">
    <property type="term" value="F:phosphorelay sensor kinase activity"/>
    <property type="evidence" value="ECO:0007669"/>
    <property type="project" value="InterPro"/>
</dbReference>
<dbReference type="CDD" id="cd06225">
    <property type="entry name" value="HAMP"/>
    <property type="match status" value="1"/>
</dbReference>
<evidence type="ECO:0000256" key="13">
    <source>
        <dbReference type="ARBA" id="ARBA00074306"/>
    </source>
</evidence>
<feature type="domain" description="Histidine kinase" evidence="16">
    <location>
        <begin position="549"/>
        <end position="778"/>
    </location>
</feature>
<dbReference type="InterPro" id="IPR003018">
    <property type="entry name" value="GAF"/>
</dbReference>
<feature type="compositionally biased region" description="Basic and acidic residues" evidence="15">
    <location>
        <begin position="464"/>
        <end position="485"/>
    </location>
</feature>
<keyword evidence="12" id="KW-0472">Membrane</keyword>
<dbReference type="InterPro" id="IPR047347">
    <property type="entry name" value="YvaQ-like_sensor"/>
</dbReference>
<dbReference type="InterPro" id="IPR011006">
    <property type="entry name" value="CheY-like_superfamily"/>
</dbReference>
<keyword evidence="6 14" id="KW-0597">Phosphoprotein</keyword>
<dbReference type="SUPFAM" id="SSF55874">
    <property type="entry name" value="ATPase domain of HSP90 chaperone/DNA topoisomerase II/histidine kinase"/>
    <property type="match status" value="1"/>
</dbReference>
<evidence type="ECO:0000256" key="2">
    <source>
        <dbReference type="ARBA" id="ARBA00004651"/>
    </source>
</evidence>
<reference evidence="19 20" key="1">
    <citation type="submission" date="2018-06" db="EMBL/GenBank/DDBJ databases">
        <title>Paenibacillus imtechensis sp. nov.</title>
        <authorList>
            <person name="Pinnaka A.K."/>
            <person name="Singh H."/>
            <person name="Kaur M."/>
        </authorList>
    </citation>
    <scope>NUCLEOTIDE SEQUENCE [LARGE SCALE GENOMIC DNA]</scope>
    <source>
        <strain evidence="19 20">SMB1</strain>
    </source>
</reference>
<dbReference type="SUPFAM" id="SSF52172">
    <property type="entry name" value="CheY-like"/>
    <property type="match status" value="3"/>
</dbReference>
<evidence type="ECO:0000256" key="5">
    <source>
        <dbReference type="ARBA" id="ARBA00022475"/>
    </source>
</evidence>
<dbReference type="EMBL" id="QKRB01000046">
    <property type="protein sequence ID" value="PZD94973.1"/>
    <property type="molecule type" value="Genomic_DNA"/>
</dbReference>
<dbReference type="Gene3D" id="3.30.450.40">
    <property type="match status" value="1"/>
</dbReference>
<dbReference type="PROSITE" id="PS50109">
    <property type="entry name" value="HIS_KIN"/>
    <property type="match status" value="1"/>
</dbReference>
<evidence type="ECO:0000256" key="14">
    <source>
        <dbReference type="PROSITE-ProRule" id="PRU00169"/>
    </source>
</evidence>
<dbReference type="InterPro" id="IPR036097">
    <property type="entry name" value="HisK_dim/P_sf"/>
</dbReference>
<keyword evidence="5" id="KW-1003">Cell membrane</keyword>
<evidence type="ECO:0000313" key="20">
    <source>
        <dbReference type="Proteomes" id="UP000249522"/>
    </source>
</evidence>
<keyword evidence="10" id="KW-0067">ATP-binding</keyword>
<dbReference type="CDD" id="cd17546">
    <property type="entry name" value="REC_hyHK_CKI1_RcsC-like"/>
    <property type="match status" value="1"/>
</dbReference>
<feature type="domain" description="Response regulatory" evidence="17">
    <location>
        <begin position="839"/>
        <end position="952"/>
    </location>
</feature>
<comment type="catalytic activity">
    <reaction evidence="1">
        <text>ATP + protein L-histidine = ADP + protein N-phospho-L-histidine.</text>
        <dbReference type="EC" id="2.7.13.3"/>
    </reaction>
</comment>
<dbReference type="Proteomes" id="UP000249522">
    <property type="component" value="Unassembled WGS sequence"/>
</dbReference>
<feature type="modified residue" description="4-aspartylphosphate" evidence="14">
    <location>
        <position position="888"/>
    </location>
</feature>
<feature type="modified residue" description="4-aspartylphosphate" evidence="14">
    <location>
        <position position="1010"/>
    </location>
</feature>
<evidence type="ECO:0000313" key="19">
    <source>
        <dbReference type="EMBL" id="PZD94973.1"/>
    </source>
</evidence>
<evidence type="ECO:0000256" key="11">
    <source>
        <dbReference type="ARBA" id="ARBA00023012"/>
    </source>
</evidence>
<dbReference type="Gene3D" id="3.40.50.2300">
    <property type="match status" value="3"/>
</dbReference>
<dbReference type="Pfam" id="PF12729">
    <property type="entry name" value="4HB_MCP_1"/>
    <property type="match status" value="1"/>
</dbReference>
<dbReference type="Pfam" id="PF00072">
    <property type="entry name" value="Response_reg"/>
    <property type="match status" value="3"/>
</dbReference>
<gene>
    <name evidence="19" type="ORF">DNH61_15130</name>
</gene>
<comment type="subcellular location">
    <subcellularLocation>
        <location evidence="2">Cell membrane</location>
        <topology evidence="2">Multi-pass membrane protein</topology>
    </subcellularLocation>
</comment>
<dbReference type="Gene3D" id="6.10.340.10">
    <property type="match status" value="1"/>
</dbReference>
<feature type="region of interest" description="Disordered" evidence="15">
    <location>
        <begin position="459"/>
        <end position="495"/>
    </location>
</feature>
<evidence type="ECO:0000259" key="18">
    <source>
        <dbReference type="PROSITE" id="PS50885"/>
    </source>
</evidence>
<name>A0A2W1L7N4_9BACL</name>
<dbReference type="Pfam" id="PF00512">
    <property type="entry name" value="HisKA"/>
    <property type="match status" value="1"/>
</dbReference>
<dbReference type="CDD" id="cd16922">
    <property type="entry name" value="HATPase_EvgS-ArcB-TorS-like"/>
    <property type="match status" value="1"/>
</dbReference>
<dbReference type="PANTHER" id="PTHR45339:SF1">
    <property type="entry name" value="HYBRID SIGNAL TRANSDUCTION HISTIDINE KINASE J"/>
    <property type="match status" value="1"/>
</dbReference>
<evidence type="ECO:0000259" key="17">
    <source>
        <dbReference type="PROSITE" id="PS50110"/>
    </source>
</evidence>
<dbReference type="AlphaFoldDB" id="A0A2W1L7N4"/>
<dbReference type="Pfam" id="PF13185">
    <property type="entry name" value="GAF_2"/>
    <property type="match status" value="1"/>
</dbReference>
<dbReference type="GO" id="GO:0005886">
    <property type="term" value="C:plasma membrane"/>
    <property type="evidence" value="ECO:0007669"/>
    <property type="project" value="UniProtKB-SubCell"/>
</dbReference>
<evidence type="ECO:0000256" key="9">
    <source>
        <dbReference type="ARBA" id="ARBA00022777"/>
    </source>
</evidence>
<dbReference type="InterPro" id="IPR029016">
    <property type="entry name" value="GAF-like_dom_sf"/>
</dbReference>
<dbReference type="PROSITE" id="PS50110">
    <property type="entry name" value="RESPONSE_REGULATORY"/>
    <property type="match status" value="3"/>
</dbReference>
<organism evidence="19 20">
    <name type="scientific">Paenibacillus sambharensis</name>
    <dbReference type="NCBI Taxonomy" id="1803190"/>
    <lineage>
        <taxon>Bacteria</taxon>
        <taxon>Bacillati</taxon>
        <taxon>Bacillota</taxon>
        <taxon>Bacilli</taxon>
        <taxon>Bacillales</taxon>
        <taxon>Paenibacillaceae</taxon>
        <taxon>Paenibacillus</taxon>
    </lineage>
</organism>
<dbReference type="PRINTS" id="PR00344">
    <property type="entry name" value="BCTRLSENSOR"/>
</dbReference>
<accession>A0A2W1L7N4</accession>
<feature type="domain" description="HAMP" evidence="18">
    <location>
        <begin position="208"/>
        <end position="262"/>
    </location>
</feature>
<dbReference type="Gene3D" id="3.30.565.10">
    <property type="entry name" value="Histidine kinase-like ATPase, C-terminal domain"/>
    <property type="match status" value="1"/>
</dbReference>
<keyword evidence="7" id="KW-0808">Transferase</keyword>
<dbReference type="SUPFAM" id="SSF55781">
    <property type="entry name" value="GAF domain-like"/>
    <property type="match status" value="1"/>
</dbReference>
<dbReference type="RefSeq" id="WP_111147521.1">
    <property type="nucleotide sequence ID" value="NZ_QKRB01000046.1"/>
</dbReference>
<dbReference type="OrthoDB" id="9790669at2"/>
<dbReference type="InterPro" id="IPR004358">
    <property type="entry name" value="Sig_transdc_His_kin-like_C"/>
</dbReference>
<comment type="similarity">
    <text evidence="3">In the N-terminal section; belongs to the phytochrome family.</text>
</comment>
<dbReference type="InterPro" id="IPR001789">
    <property type="entry name" value="Sig_transdc_resp-reg_receiver"/>
</dbReference>
<dbReference type="PROSITE" id="PS50885">
    <property type="entry name" value="HAMP"/>
    <property type="match status" value="1"/>
</dbReference>
<sequence length="1226" mass="137630">MKIKSKLLLGSGILISLIVILSGVGINNLNRIEDEISHVKDRRYDKLVNAYEMRGKVNSIAKHLVNILTVPTSDNLADNLPGIEESQEAAAAAYNNLLGYKNSSDEELRVIQQIAQKGELFVAYKDQVVKLISAGKGAEAIALREREGLRYQNELTADIDYLTNYYRRHVDNSFEELSGVSRDTITVVSVATGVGLVLAFITLYWNMSSINQGLQSLSVMIRGFADGTSENRARVRNLRKDEFGDVGKAFNSLADNLERKTALEQKYREQIEEDNWIKGNLAEIISKIQHDTDMGNLGDTFIKTLAPIVGAGYGALYVREGLGEQPRLKLQGAYALREEADLEQEFALGQGLVGQCAVDGSVIEMNGVPGDYIRIRSGTGETAVNYIILQPVVYQDRVIAVIELASIHPLQDKHKELLEELANNLCNVLNNLFGRMRVEELLKESQALSEELQVQSEELISQQEEMRRSNERLEEHTKQLKKSEEVLQSQQEELEQTNEELLKKTHLLELQMKQTEQKNEQIEKTKLALEKQTVQLALSSKYKSEFLTNMSHELRTPLNSLLILSQMLMDNKEGNLTPKQVEFAGTIYASGSDLLKLIDEILDLSKISAGKMDVVTEHIPLTELEAFIQRSFGPLGEQKGIKFLTTMEEDVPEEIYTDNHRLKQILKNLLSNAFKFTSKGSVELTIRKAQPNEFPQDDTVNMVAFEVKDTGIGIPEDKQQLIFEAFQQVDGTTSRIYGGTGLGLAISRELAGLLGGGITLESEEGKGSTFTLFIPEFHVASESASDQEDSILSGIAPEELAETALQAAPSAESQRVREPSMLNAKIEDDIDKIQPDDKVVLIIEDDMTFARVLLDIARERGFKGIVAMQGDKGLAYARNYKPDAILLDIQLPVMDGWSILNQLKHHSDTRHIPVHVISVVDEIQQGLSMGALAYVKKPSSKDKLEEVFSQIESFIERDMKRLLVVEDDQVQRNSIVELIGHDDVLITAVSTGQEALEELRAQHYDCMVLDLGLPDISGFELLDQIRKDESLHELPIIIYTGKELDKKEELKLKKFAGTIIIKDVKSPERLLDETTLFLHRVEANLPDDKRNMLRKLHSIESIFEGKNILIVDDDIRNVFALSSVLESYKMNITFAENGREALDTLEKTPDFDLVLMDIMMPEMDGYEAMRAIREMPQFDKLPIIAVTAKAMKDDREKCIEAGASDYIAKPVNTEQLLSLMRVWLYQ</sequence>
<evidence type="ECO:0000256" key="7">
    <source>
        <dbReference type="ARBA" id="ARBA00022679"/>
    </source>
</evidence>
<dbReference type="SMART" id="SM00304">
    <property type="entry name" value="HAMP"/>
    <property type="match status" value="1"/>
</dbReference>
<dbReference type="SUPFAM" id="SSF47384">
    <property type="entry name" value="Homodimeric domain of signal transducing histidine kinase"/>
    <property type="match status" value="1"/>
</dbReference>
<proteinExistence type="inferred from homology"/>
<dbReference type="GO" id="GO:0005524">
    <property type="term" value="F:ATP binding"/>
    <property type="evidence" value="ECO:0007669"/>
    <property type="project" value="UniProtKB-KW"/>
</dbReference>
<keyword evidence="20" id="KW-1185">Reference proteome</keyword>
<feature type="domain" description="Response regulatory" evidence="17">
    <location>
        <begin position="1107"/>
        <end position="1224"/>
    </location>
</feature>
<dbReference type="FunFam" id="3.30.565.10:FF:000010">
    <property type="entry name" value="Sensor histidine kinase RcsC"/>
    <property type="match status" value="1"/>
</dbReference>
<dbReference type="EC" id="2.7.13.3" evidence="4"/>